<evidence type="ECO:0000259" key="2">
    <source>
        <dbReference type="Pfam" id="PF01381"/>
    </source>
</evidence>
<sequence>MDAKENAKPLTEIRTRLGWPQVAMAQAMGLSLRAYQALEAGETPIRQIHLLAAERVSMHHACIQGRPEITTGTIRSECLDLAAMIRGTQKKPATANRAGESEDTNAGEAALSV</sequence>
<reference evidence="4" key="1">
    <citation type="journal article" date="2019" name="Int. J. Syst. Evol. Microbiol.">
        <title>The Global Catalogue of Microorganisms (GCM) 10K type strain sequencing project: providing services to taxonomists for standard genome sequencing and annotation.</title>
        <authorList>
            <consortium name="The Broad Institute Genomics Platform"/>
            <consortium name="The Broad Institute Genome Sequencing Center for Infectious Disease"/>
            <person name="Wu L."/>
            <person name="Ma J."/>
        </authorList>
    </citation>
    <scope>NUCLEOTIDE SEQUENCE [LARGE SCALE GENOMIC DNA]</scope>
    <source>
        <strain evidence="4">CECT 7069</strain>
    </source>
</reference>
<evidence type="ECO:0000313" key="4">
    <source>
        <dbReference type="Proteomes" id="UP001224644"/>
    </source>
</evidence>
<dbReference type="InterPro" id="IPR010982">
    <property type="entry name" value="Lambda_DNA-bd_dom_sf"/>
</dbReference>
<dbReference type="EMBL" id="JAUFPX010000015">
    <property type="protein sequence ID" value="MDN3592134.1"/>
    <property type="molecule type" value="Genomic_DNA"/>
</dbReference>
<organism evidence="3 4">
    <name type="scientific">Methylobacterium adhaesivum</name>
    <dbReference type="NCBI Taxonomy" id="333297"/>
    <lineage>
        <taxon>Bacteria</taxon>
        <taxon>Pseudomonadati</taxon>
        <taxon>Pseudomonadota</taxon>
        <taxon>Alphaproteobacteria</taxon>
        <taxon>Hyphomicrobiales</taxon>
        <taxon>Methylobacteriaceae</taxon>
        <taxon>Methylobacterium</taxon>
    </lineage>
</organism>
<keyword evidence="4" id="KW-1185">Reference proteome</keyword>
<evidence type="ECO:0000256" key="1">
    <source>
        <dbReference type="SAM" id="MobiDB-lite"/>
    </source>
</evidence>
<proteinExistence type="predicted"/>
<protein>
    <submittedName>
        <fullName evidence="3">Helix-turn-helix transcriptional regulator</fullName>
    </submittedName>
</protein>
<gene>
    <name evidence="3" type="ORF">QWZ12_16165</name>
</gene>
<accession>A0ABT8BLR6</accession>
<dbReference type="Gene3D" id="1.10.260.40">
    <property type="entry name" value="lambda repressor-like DNA-binding domains"/>
    <property type="match status" value="1"/>
</dbReference>
<dbReference type="SUPFAM" id="SSF47413">
    <property type="entry name" value="lambda repressor-like DNA-binding domains"/>
    <property type="match status" value="1"/>
</dbReference>
<feature type="region of interest" description="Disordered" evidence="1">
    <location>
        <begin position="89"/>
        <end position="113"/>
    </location>
</feature>
<dbReference type="InterPro" id="IPR001387">
    <property type="entry name" value="Cro/C1-type_HTH"/>
</dbReference>
<evidence type="ECO:0000313" key="3">
    <source>
        <dbReference type="EMBL" id="MDN3592134.1"/>
    </source>
</evidence>
<feature type="domain" description="HTH cro/C1-type" evidence="2">
    <location>
        <begin position="12"/>
        <end position="55"/>
    </location>
</feature>
<name>A0ABT8BLR6_9HYPH</name>
<comment type="caution">
    <text evidence="3">The sequence shown here is derived from an EMBL/GenBank/DDBJ whole genome shotgun (WGS) entry which is preliminary data.</text>
</comment>
<dbReference type="Proteomes" id="UP001224644">
    <property type="component" value="Unassembled WGS sequence"/>
</dbReference>
<dbReference type="RefSeq" id="WP_238226256.1">
    <property type="nucleotide sequence ID" value="NZ_BPQD01000016.1"/>
</dbReference>
<dbReference type="Pfam" id="PF01381">
    <property type="entry name" value="HTH_3"/>
    <property type="match status" value="1"/>
</dbReference>